<evidence type="ECO:0000313" key="4">
    <source>
        <dbReference type="Proteomes" id="UP000722459"/>
    </source>
</evidence>
<keyword evidence="1" id="KW-0175">Coiled coil</keyword>
<keyword evidence="2" id="KW-1133">Transmembrane helix</keyword>
<sequence length="157" mass="17728">MNELIIIALIAIIATLIVANVFVRSLNKDKKPHYFSEPVAQATSTIVVPEVITQMESVHEKNAMVAGNISANNRKLELVNERVANLERAVSEMAEIKIGNDKTVDMEQVDFRISVLEQQIDELKNPKMKAKTFFGKENDPMEEEIKSLVFNSKRKTN</sequence>
<protein>
    <submittedName>
        <fullName evidence="3">Uncharacterized protein</fullName>
    </submittedName>
</protein>
<comment type="caution">
    <text evidence="3">The sequence shown here is derived from an EMBL/GenBank/DDBJ whole genome shotgun (WGS) entry which is preliminary data.</text>
</comment>
<gene>
    <name evidence="3" type="ORF">HON47_03715</name>
</gene>
<evidence type="ECO:0000256" key="2">
    <source>
        <dbReference type="SAM" id="Phobius"/>
    </source>
</evidence>
<dbReference type="AlphaFoldDB" id="A0A8T5GEU5"/>
<keyword evidence="2" id="KW-0472">Membrane</keyword>
<reference evidence="3" key="1">
    <citation type="journal article" date="2021" name="ISME J.">
        <title>Mercury methylation by metabolically versatile and cosmopolitan marine bacteria.</title>
        <authorList>
            <person name="Lin H."/>
            <person name="Ascher D.B."/>
            <person name="Myung Y."/>
            <person name="Lamborg C.H."/>
            <person name="Hallam S.J."/>
            <person name="Gionfriddo C.M."/>
            <person name="Holt K.E."/>
            <person name="Moreau J.W."/>
        </authorList>
    </citation>
    <scope>NUCLEOTIDE SEQUENCE</scope>
    <source>
        <strain evidence="3">SI075_bin30</strain>
    </source>
</reference>
<organism evidence="3 4">
    <name type="scientific">Candidatus Iainarchaeum sp</name>
    <dbReference type="NCBI Taxonomy" id="3101447"/>
    <lineage>
        <taxon>Archaea</taxon>
        <taxon>Candidatus Iainarchaeota</taxon>
        <taxon>Candidatus Iainarchaeia</taxon>
        <taxon>Candidatus Iainarchaeales</taxon>
        <taxon>Candidatus Iainarchaeaceae</taxon>
        <taxon>Candidatus Iainarchaeum</taxon>
    </lineage>
</organism>
<name>A0A8T5GEU5_9ARCH</name>
<dbReference type="Proteomes" id="UP000722459">
    <property type="component" value="Unassembled WGS sequence"/>
</dbReference>
<feature type="coiled-coil region" evidence="1">
    <location>
        <begin position="69"/>
        <end position="96"/>
    </location>
</feature>
<proteinExistence type="predicted"/>
<feature type="transmembrane region" description="Helical" evidence="2">
    <location>
        <begin position="6"/>
        <end position="23"/>
    </location>
</feature>
<keyword evidence="2" id="KW-0812">Transmembrane</keyword>
<accession>A0A8T5GEU5</accession>
<evidence type="ECO:0000256" key="1">
    <source>
        <dbReference type="SAM" id="Coils"/>
    </source>
</evidence>
<evidence type="ECO:0000313" key="3">
    <source>
        <dbReference type="EMBL" id="MBT4870654.1"/>
    </source>
</evidence>
<dbReference type="EMBL" id="JABJNZ010000048">
    <property type="protein sequence ID" value="MBT4870654.1"/>
    <property type="molecule type" value="Genomic_DNA"/>
</dbReference>